<feature type="region of interest" description="Disordered" evidence="1">
    <location>
        <begin position="59"/>
        <end position="84"/>
    </location>
</feature>
<proteinExistence type="predicted"/>
<gene>
    <name evidence="2" type="ORF">LCGC14_3026970</name>
</gene>
<dbReference type="EMBL" id="LAZR01063098">
    <property type="protein sequence ID" value="KKK60180.1"/>
    <property type="molecule type" value="Genomic_DNA"/>
</dbReference>
<reference evidence="2" key="1">
    <citation type="journal article" date="2015" name="Nature">
        <title>Complex archaea that bridge the gap between prokaryotes and eukaryotes.</title>
        <authorList>
            <person name="Spang A."/>
            <person name="Saw J.H."/>
            <person name="Jorgensen S.L."/>
            <person name="Zaremba-Niedzwiedzka K."/>
            <person name="Martijn J."/>
            <person name="Lind A.E."/>
            <person name="van Eijk R."/>
            <person name="Schleper C."/>
            <person name="Guy L."/>
            <person name="Ettema T.J."/>
        </authorList>
    </citation>
    <scope>NUCLEOTIDE SEQUENCE</scope>
</reference>
<comment type="caution">
    <text evidence="2">The sequence shown here is derived from an EMBL/GenBank/DDBJ whole genome shotgun (WGS) entry which is preliminary data.</text>
</comment>
<feature type="non-terminal residue" evidence="2">
    <location>
        <position position="1"/>
    </location>
</feature>
<evidence type="ECO:0000313" key="2">
    <source>
        <dbReference type="EMBL" id="KKK60180.1"/>
    </source>
</evidence>
<protein>
    <submittedName>
        <fullName evidence="2">Uncharacterized protein</fullName>
    </submittedName>
</protein>
<accession>A0A0F8XGQ0</accession>
<dbReference type="AlphaFoldDB" id="A0A0F8XGQ0"/>
<organism evidence="2">
    <name type="scientific">marine sediment metagenome</name>
    <dbReference type="NCBI Taxonomy" id="412755"/>
    <lineage>
        <taxon>unclassified sequences</taxon>
        <taxon>metagenomes</taxon>
        <taxon>ecological metagenomes</taxon>
    </lineage>
</organism>
<evidence type="ECO:0000256" key="1">
    <source>
        <dbReference type="SAM" id="MobiDB-lite"/>
    </source>
</evidence>
<name>A0A0F8XGQ0_9ZZZZ</name>
<sequence>VKKLPGHVRQAFPKWEARQEGDPDYRVLMAGAKAGSLFSGNVIPDVRVDRGAEEALRELGLTEKEPMDGESSRVEEGFGSPGRD</sequence>